<feature type="non-terminal residue" evidence="2">
    <location>
        <position position="301"/>
    </location>
</feature>
<feature type="region of interest" description="Disordered" evidence="1">
    <location>
        <begin position="79"/>
        <end position="117"/>
    </location>
</feature>
<proteinExistence type="predicted"/>
<evidence type="ECO:0000313" key="2">
    <source>
        <dbReference type="EMBL" id="JAT32240.1"/>
    </source>
</evidence>
<feature type="region of interest" description="Disordered" evidence="1">
    <location>
        <begin position="1"/>
        <end position="38"/>
    </location>
</feature>
<dbReference type="AlphaFoldDB" id="A0A1B6M8I9"/>
<organism evidence="2">
    <name type="scientific">Graphocephala atropunctata</name>
    <dbReference type="NCBI Taxonomy" id="36148"/>
    <lineage>
        <taxon>Eukaryota</taxon>
        <taxon>Metazoa</taxon>
        <taxon>Ecdysozoa</taxon>
        <taxon>Arthropoda</taxon>
        <taxon>Hexapoda</taxon>
        <taxon>Insecta</taxon>
        <taxon>Pterygota</taxon>
        <taxon>Neoptera</taxon>
        <taxon>Paraneoptera</taxon>
        <taxon>Hemiptera</taxon>
        <taxon>Auchenorrhyncha</taxon>
        <taxon>Membracoidea</taxon>
        <taxon>Cicadellidae</taxon>
        <taxon>Cicadellinae</taxon>
        <taxon>Cicadellini</taxon>
        <taxon>Graphocephala</taxon>
    </lineage>
</organism>
<name>A0A1B6M8I9_9HEMI</name>
<protein>
    <submittedName>
        <fullName evidence="2">Uncharacterized protein</fullName>
    </submittedName>
</protein>
<dbReference type="EMBL" id="GEBQ01007737">
    <property type="protein sequence ID" value="JAT32240.1"/>
    <property type="molecule type" value="Transcribed_RNA"/>
</dbReference>
<evidence type="ECO:0000256" key="1">
    <source>
        <dbReference type="SAM" id="MobiDB-lite"/>
    </source>
</evidence>
<sequence>MTILTLQKSTKFENNNLESTKTASTQTSDDSNSPPLVPQSSSVYLEILLLKKRQDQMEQTVQKLSDSTHHQCCNNLKKIMPTKHSSPYATQRNHKDSPSSKTHFHVKKPSIDSKNKTKRNNLFSISLQVAKSREASLKCQTLEINKIPHDAMESTDDDGDKSTTHIVAPIIHTYEDGTLPTQIRKKSRGKNFEIKKSQNSHSGSEKIKHPVNTLYDIIETDKSTENKHKTHLLEAHGKEMKSPPFTAQVLREGETYEEFFNNNIDKLHVLSNQTMYDNLNQATTEGASQTLSKKLNVTVDS</sequence>
<reference evidence="2" key="1">
    <citation type="submission" date="2015-11" db="EMBL/GenBank/DDBJ databases">
        <title>De novo transcriptome assembly of four potential Pierce s Disease insect vectors from Arizona vineyards.</title>
        <authorList>
            <person name="Tassone E.E."/>
        </authorList>
    </citation>
    <scope>NUCLEOTIDE SEQUENCE</scope>
</reference>
<gene>
    <name evidence="2" type="ORF">g.11213</name>
</gene>
<accession>A0A1B6M8I9</accession>